<dbReference type="AlphaFoldDB" id="A0A1B8QDN4"/>
<dbReference type="PANTHER" id="PTHR43174:SF2">
    <property type="entry name" value="UDP-N-ACETYLGLUCOSAMINE 2-EPIMERASE"/>
    <property type="match status" value="1"/>
</dbReference>
<comment type="catalytic activity">
    <reaction evidence="2">
        <text>UDP-N-acetyl-alpha-D-glucosamine = UDP-N-acetyl-alpha-D-mannosamine</text>
        <dbReference type="Rhea" id="RHEA:17213"/>
        <dbReference type="ChEBI" id="CHEBI:57705"/>
        <dbReference type="ChEBI" id="CHEBI:68623"/>
        <dbReference type="EC" id="5.1.3.14"/>
    </reaction>
</comment>
<dbReference type="OrthoDB" id="9803238at2"/>
<dbReference type="CDD" id="cd03786">
    <property type="entry name" value="GTB_UDP-GlcNAc_2-Epimerase"/>
    <property type="match status" value="1"/>
</dbReference>
<dbReference type="Pfam" id="PF02350">
    <property type="entry name" value="Epimerase_2"/>
    <property type="match status" value="1"/>
</dbReference>
<name>A0A1B8QDN4_9GAMM</name>
<dbReference type="GO" id="GO:0008761">
    <property type="term" value="F:UDP-N-acetylglucosamine 2-epimerase activity"/>
    <property type="evidence" value="ECO:0007669"/>
    <property type="project" value="UniProtKB-EC"/>
</dbReference>
<dbReference type="Proteomes" id="UP000092508">
    <property type="component" value="Unassembled WGS sequence"/>
</dbReference>
<evidence type="ECO:0000256" key="1">
    <source>
        <dbReference type="ARBA" id="ARBA00023235"/>
    </source>
</evidence>
<evidence type="ECO:0000313" key="9">
    <source>
        <dbReference type="Proteomes" id="UP000092508"/>
    </source>
</evidence>
<proteinExistence type="inferred from homology"/>
<dbReference type="InterPro" id="IPR029767">
    <property type="entry name" value="WecB-like"/>
</dbReference>
<evidence type="ECO:0000256" key="6">
    <source>
        <dbReference type="RuleBase" id="RU003513"/>
    </source>
</evidence>
<evidence type="ECO:0000313" key="8">
    <source>
        <dbReference type="EMBL" id="OBX79796.1"/>
    </source>
</evidence>
<evidence type="ECO:0000256" key="4">
    <source>
        <dbReference type="ARBA" id="ARBA00038858"/>
    </source>
</evidence>
<evidence type="ECO:0000259" key="7">
    <source>
        <dbReference type="Pfam" id="PF02350"/>
    </source>
</evidence>
<reference evidence="8 9" key="1">
    <citation type="submission" date="2016-06" db="EMBL/GenBank/DDBJ databases">
        <title>Draft genome of Moraxella atlantae CCUG 66109.</title>
        <authorList>
            <person name="Salva-Serra F."/>
            <person name="Engstrom-Jakobsson H."/>
            <person name="Thorell K."/>
            <person name="Gonzales-Siles L."/>
            <person name="Karlsson R."/>
            <person name="Boulund F."/>
            <person name="Engstrand L."/>
            <person name="Kristiansson E."/>
            <person name="Moore E."/>
        </authorList>
    </citation>
    <scope>NUCLEOTIDE SEQUENCE [LARGE SCALE GENOMIC DNA]</scope>
    <source>
        <strain evidence="8 9">CCUG 66109</strain>
    </source>
</reference>
<dbReference type="Gene3D" id="3.40.50.2000">
    <property type="entry name" value="Glycogen Phosphorylase B"/>
    <property type="match status" value="2"/>
</dbReference>
<dbReference type="EC" id="5.1.3.14" evidence="4"/>
<accession>A0A1B8QDN4</accession>
<dbReference type="InterPro" id="IPR003331">
    <property type="entry name" value="UDP_GlcNAc_Epimerase_2_dom"/>
</dbReference>
<evidence type="ECO:0000256" key="5">
    <source>
        <dbReference type="ARBA" id="ARBA00074883"/>
    </source>
</evidence>
<comment type="similarity">
    <text evidence="3 6">Belongs to the UDP-N-acetylglucosamine 2-epimerase family.</text>
</comment>
<gene>
    <name evidence="8" type="ORF">A9308_05245</name>
</gene>
<evidence type="ECO:0000256" key="2">
    <source>
        <dbReference type="ARBA" id="ARBA00036080"/>
    </source>
</evidence>
<dbReference type="EMBL" id="LZMZ01000010">
    <property type="protein sequence ID" value="OBX79796.1"/>
    <property type="molecule type" value="Genomic_DNA"/>
</dbReference>
<dbReference type="STRING" id="34059.A9308_05245"/>
<protein>
    <recommendedName>
        <fullName evidence="5">UDP-N-acetylglucosamine 2-epimerase</fullName>
        <ecNumber evidence="4">5.1.3.14</ecNumber>
    </recommendedName>
</protein>
<dbReference type="NCBIfam" id="TIGR00236">
    <property type="entry name" value="wecB"/>
    <property type="match status" value="1"/>
</dbReference>
<feature type="domain" description="UDP-N-acetylglucosamine 2-epimerase" evidence="7">
    <location>
        <begin position="22"/>
        <end position="369"/>
    </location>
</feature>
<evidence type="ECO:0000256" key="3">
    <source>
        <dbReference type="ARBA" id="ARBA00038209"/>
    </source>
</evidence>
<sequence length="374" mass="42100">MKILTVIGTRPEAIKMAPLIKTLEQHDNITSLVCVTAQHREMLDQVLDLFDIKPDFDLNLMAKNQSLNQLASKILYRLEPVLVEIQPDAVLVHGDTCTTFAASMAAFYLNIPVMHIEAGLRTYNLFSPWPEEAHRQLTSKIAALHFAPSKHAAQHLYDEHIDPAKVIISGNTVIDALLLAKKKIDTDQNLLKAIKKQFDFLNLDKRIVLITVHRRENFGEGIYQVITAIKILAKQYPDVQFVLPVHPNPNVQQPIYESLSTINNIFLIAPQDYLPFVWLMSQSSIILTDSGGIQEEAPSFNVPVLVMRDTTERQEALAVGTIKLVGTHPETIVSEMSVLLDNPSMYNKIAQIDNPYGDGHASEIIVQYIQDYFK</sequence>
<organism evidence="8 9">
    <name type="scientific">Faucicola atlantae</name>
    <dbReference type="NCBI Taxonomy" id="34059"/>
    <lineage>
        <taxon>Bacteria</taxon>
        <taxon>Pseudomonadati</taxon>
        <taxon>Pseudomonadota</taxon>
        <taxon>Gammaproteobacteria</taxon>
        <taxon>Moraxellales</taxon>
        <taxon>Moraxellaceae</taxon>
        <taxon>Faucicola</taxon>
    </lineage>
</organism>
<dbReference type="FunFam" id="3.40.50.2000:FF:000043">
    <property type="entry name" value="UDP-N-acetylglucosamine 2-epimerase"/>
    <property type="match status" value="1"/>
</dbReference>
<dbReference type="SUPFAM" id="SSF53756">
    <property type="entry name" value="UDP-Glycosyltransferase/glycogen phosphorylase"/>
    <property type="match status" value="1"/>
</dbReference>
<keyword evidence="1 6" id="KW-0413">Isomerase</keyword>
<dbReference type="PANTHER" id="PTHR43174">
    <property type="entry name" value="UDP-N-ACETYLGLUCOSAMINE 2-EPIMERASE"/>
    <property type="match status" value="1"/>
</dbReference>
<comment type="caution">
    <text evidence="8">The sequence shown here is derived from an EMBL/GenBank/DDBJ whole genome shotgun (WGS) entry which is preliminary data.</text>
</comment>
<dbReference type="RefSeq" id="WP_067235722.1">
    <property type="nucleotide sequence ID" value="NZ_LZMZ01000010.1"/>
</dbReference>